<reference evidence="1" key="2">
    <citation type="submission" date="2023-05" db="EMBL/GenBank/DDBJ databases">
        <authorList>
            <consortium name="Lawrence Berkeley National Laboratory"/>
            <person name="Steindorff A."/>
            <person name="Hensen N."/>
            <person name="Bonometti L."/>
            <person name="Westerberg I."/>
            <person name="Brannstrom I.O."/>
            <person name="Guillou S."/>
            <person name="Cros-Aarteil S."/>
            <person name="Calhoun S."/>
            <person name="Haridas S."/>
            <person name="Kuo A."/>
            <person name="Mondo S."/>
            <person name="Pangilinan J."/>
            <person name="Riley R."/>
            <person name="Labutti K."/>
            <person name="Andreopoulos B."/>
            <person name="Lipzen A."/>
            <person name="Chen C."/>
            <person name="Yanf M."/>
            <person name="Daum C."/>
            <person name="Ng V."/>
            <person name="Clum A."/>
            <person name="Ohm R."/>
            <person name="Martin F."/>
            <person name="Silar P."/>
            <person name="Natvig D."/>
            <person name="Lalanne C."/>
            <person name="Gautier V."/>
            <person name="Ament-Velasquez S.L."/>
            <person name="Kruys A."/>
            <person name="Hutchinson M.I."/>
            <person name="Powell A.J."/>
            <person name="Barry K."/>
            <person name="Miller A.N."/>
            <person name="Grigoriev I.V."/>
            <person name="Debuchy R."/>
            <person name="Gladieux P."/>
            <person name="Thoren M.H."/>
            <person name="Johannesson H."/>
        </authorList>
    </citation>
    <scope>NUCLEOTIDE SEQUENCE</scope>
    <source>
        <strain evidence="1">CBS 731.68</strain>
    </source>
</reference>
<dbReference type="EMBL" id="MU853224">
    <property type="protein sequence ID" value="KAK4126818.1"/>
    <property type="molecule type" value="Genomic_DNA"/>
</dbReference>
<sequence>MLRSSPHKMSKLHWSCPPFSLAARACQPRGMQCQPLFSVSFESLSQKGRFSSLARTLICQVVCPGATAMCEARTMTLSISVLLACSSETWALEEVEQPRGYRQIKYLHIALCASEDRDFHHGSWSS</sequence>
<evidence type="ECO:0000313" key="1">
    <source>
        <dbReference type="EMBL" id="KAK4126818.1"/>
    </source>
</evidence>
<name>A0AAN6Z6W3_9PEZI</name>
<dbReference type="RefSeq" id="XP_062650589.1">
    <property type="nucleotide sequence ID" value="XM_062786100.1"/>
</dbReference>
<evidence type="ECO:0000313" key="2">
    <source>
        <dbReference type="Proteomes" id="UP001302602"/>
    </source>
</evidence>
<dbReference type="AlphaFoldDB" id="A0AAN6Z6W3"/>
<reference evidence="1" key="1">
    <citation type="journal article" date="2023" name="Mol. Phylogenet. Evol.">
        <title>Genome-scale phylogeny and comparative genomics of the fungal order Sordariales.</title>
        <authorList>
            <person name="Hensen N."/>
            <person name="Bonometti L."/>
            <person name="Westerberg I."/>
            <person name="Brannstrom I.O."/>
            <person name="Guillou S."/>
            <person name="Cros-Aarteil S."/>
            <person name="Calhoun S."/>
            <person name="Haridas S."/>
            <person name="Kuo A."/>
            <person name="Mondo S."/>
            <person name="Pangilinan J."/>
            <person name="Riley R."/>
            <person name="LaButti K."/>
            <person name="Andreopoulos B."/>
            <person name="Lipzen A."/>
            <person name="Chen C."/>
            <person name="Yan M."/>
            <person name="Daum C."/>
            <person name="Ng V."/>
            <person name="Clum A."/>
            <person name="Steindorff A."/>
            <person name="Ohm R.A."/>
            <person name="Martin F."/>
            <person name="Silar P."/>
            <person name="Natvig D.O."/>
            <person name="Lalanne C."/>
            <person name="Gautier V."/>
            <person name="Ament-Velasquez S.L."/>
            <person name="Kruys A."/>
            <person name="Hutchinson M.I."/>
            <person name="Powell A.J."/>
            <person name="Barry K."/>
            <person name="Miller A.N."/>
            <person name="Grigoriev I.V."/>
            <person name="Debuchy R."/>
            <person name="Gladieux P."/>
            <person name="Hiltunen Thoren M."/>
            <person name="Johannesson H."/>
        </authorList>
    </citation>
    <scope>NUCLEOTIDE SEQUENCE</scope>
    <source>
        <strain evidence="1">CBS 731.68</strain>
    </source>
</reference>
<proteinExistence type="predicted"/>
<keyword evidence="2" id="KW-1185">Reference proteome</keyword>
<dbReference type="Proteomes" id="UP001302602">
    <property type="component" value="Unassembled WGS sequence"/>
</dbReference>
<accession>A0AAN6Z6W3</accession>
<dbReference type="GeneID" id="87822866"/>
<protein>
    <submittedName>
        <fullName evidence="1">Uncharacterized protein</fullName>
    </submittedName>
</protein>
<gene>
    <name evidence="1" type="ORF">N657DRAFT_177131</name>
</gene>
<comment type="caution">
    <text evidence="1">The sequence shown here is derived from an EMBL/GenBank/DDBJ whole genome shotgun (WGS) entry which is preliminary data.</text>
</comment>
<organism evidence="1 2">
    <name type="scientific">Parathielavia appendiculata</name>
    <dbReference type="NCBI Taxonomy" id="2587402"/>
    <lineage>
        <taxon>Eukaryota</taxon>
        <taxon>Fungi</taxon>
        <taxon>Dikarya</taxon>
        <taxon>Ascomycota</taxon>
        <taxon>Pezizomycotina</taxon>
        <taxon>Sordariomycetes</taxon>
        <taxon>Sordariomycetidae</taxon>
        <taxon>Sordariales</taxon>
        <taxon>Chaetomiaceae</taxon>
        <taxon>Parathielavia</taxon>
    </lineage>
</organism>